<name>A0A381QYH7_9ZZZZ</name>
<proteinExistence type="predicted"/>
<feature type="non-terminal residue" evidence="1">
    <location>
        <position position="171"/>
    </location>
</feature>
<accession>A0A381QYH7</accession>
<dbReference type="AlphaFoldDB" id="A0A381QYH7"/>
<dbReference type="InterPro" id="IPR029058">
    <property type="entry name" value="AB_hydrolase_fold"/>
</dbReference>
<evidence type="ECO:0008006" key="2">
    <source>
        <dbReference type="Google" id="ProtNLM"/>
    </source>
</evidence>
<evidence type="ECO:0000313" key="1">
    <source>
        <dbReference type="EMBL" id="SUZ84210.1"/>
    </source>
</evidence>
<reference evidence="1" key="1">
    <citation type="submission" date="2018-05" db="EMBL/GenBank/DDBJ databases">
        <authorList>
            <person name="Lanie J.A."/>
            <person name="Ng W.-L."/>
            <person name="Kazmierczak K.M."/>
            <person name="Andrzejewski T.M."/>
            <person name="Davidsen T.M."/>
            <person name="Wayne K.J."/>
            <person name="Tettelin H."/>
            <person name="Glass J.I."/>
            <person name="Rusch D."/>
            <person name="Podicherti R."/>
            <person name="Tsui H.-C.T."/>
            <person name="Winkler M.E."/>
        </authorList>
    </citation>
    <scope>NUCLEOTIDE SEQUENCE</scope>
</reference>
<sequence>VKHLYPILFIFSFLSAEIYDVSIPENDTASYNYADFRMWVNDSTDTLRGIYWFMHPNNGDSRNIVTDSAYQALASGQDFALMGAHIFNMHMNTGIGDAVIAAMDSFAVLFRHDELEFVPFFVNGYSWGGQFGYHFTKWIPERVVGFITQKGGYHDTTDAGDAIEVPGLMFV</sequence>
<dbReference type="EMBL" id="UINC01001584">
    <property type="protein sequence ID" value="SUZ84210.1"/>
    <property type="molecule type" value="Genomic_DNA"/>
</dbReference>
<dbReference type="SUPFAM" id="SSF53474">
    <property type="entry name" value="alpha/beta-Hydrolases"/>
    <property type="match status" value="1"/>
</dbReference>
<organism evidence="1">
    <name type="scientific">marine metagenome</name>
    <dbReference type="NCBI Taxonomy" id="408172"/>
    <lineage>
        <taxon>unclassified sequences</taxon>
        <taxon>metagenomes</taxon>
        <taxon>ecological metagenomes</taxon>
    </lineage>
</organism>
<feature type="non-terminal residue" evidence="1">
    <location>
        <position position="1"/>
    </location>
</feature>
<protein>
    <recommendedName>
        <fullName evidence="2">Peptidase S9 prolyl oligopeptidase catalytic domain-containing protein</fullName>
    </recommendedName>
</protein>
<gene>
    <name evidence="1" type="ORF">METZ01_LOCUS37064</name>
</gene>